<reference evidence="3 4" key="1">
    <citation type="submission" date="2019-11" db="EMBL/GenBank/DDBJ databases">
        <title>Pedobacter petrophilus genome.</title>
        <authorList>
            <person name="Feldbauer M.J."/>
            <person name="Newman J.D."/>
        </authorList>
    </citation>
    <scope>NUCLEOTIDE SEQUENCE [LARGE SCALE GENOMIC DNA]</scope>
    <source>
        <strain evidence="3 4">LMG 29686</strain>
    </source>
</reference>
<organism evidence="3 4">
    <name type="scientific">Pedobacter petrophilus</name>
    <dbReference type="NCBI Taxonomy" id="1908241"/>
    <lineage>
        <taxon>Bacteria</taxon>
        <taxon>Pseudomonadati</taxon>
        <taxon>Bacteroidota</taxon>
        <taxon>Sphingobacteriia</taxon>
        <taxon>Sphingobacteriales</taxon>
        <taxon>Sphingobacteriaceae</taxon>
        <taxon>Pedobacter</taxon>
    </lineage>
</organism>
<gene>
    <name evidence="3" type="ORF">GJU39_17400</name>
</gene>
<protein>
    <recommendedName>
        <fullName evidence="2">Putative auto-transporter adhesin head GIN domain-containing protein</fullName>
    </recommendedName>
</protein>
<feature type="signal peptide" evidence="1">
    <location>
        <begin position="1"/>
        <end position="24"/>
    </location>
</feature>
<dbReference type="InterPro" id="IPR021255">
    <property type="entry name" value="DUF2807"/>
</dbReference>
<dbReference type="AlphaFoldDB" id="A0A7K0G2H2"/>
<evidence type="ECO:0000259" key="2">
    <source>
        <dbReference type="Pfam" id="PF10988"/>
    </source>
</evidence>
<evidence type="ECO:0000313" key="3">
    <source>
        <dbReference type="EMBL" id="MRX77861.1"/>
    </source>
</evidence>
<dbReference type="RefSeq" id="WP_154282275.1">
    <property type="nucleotide sequence ID" value="NZ_JBHUJQ010000001.1"/>
</dbReference>
<dbReference type="Proteomes" id="UP000487757">
    <property type="component" value="Unassembled WGS sequence"/>
</dbReference>
<dbReference type="Gene3D" id="2.160.20.120">
    <property type="match status" value="1"/>
</dbReference>
<comment type="caution">
    <text evidence="3">The sequence shown here is derived from an EMBL/GenBank/DDBJ whole genome shotgun (WGS) entry which is preliminary data.</text>
</comment>
<evidence type="ECO:0000256" key="1">
    <source>
        <dbReference type="SAM" id="SignalP"/>
    </source>
</evidence>
<feature type="domain" description="Putative auto-transporter adhesin head GIN" evidence="2">
    <location>
        <begin position="44"/>
        <end position="180"/>
    </location>
</feature>
<proteinExistence type="predicted"/>
<sequence length="203" mass="21626">MKTLAKTLFAAALTAVVFTSSVMATFAAEPVPAAATASTTKHINRIWVSGNVKIVLTQGEKESIIGAVNYDSTKTSVRSNGQTLYINSMETGQVTLNITVKDLQRIEAYGQSVVMTSNNFDVKNLQLFLHQSATAKIKTTATSLYTVVNDDAVLKLNGTAAESTMIAANAKNLKLSDFVSARSVSYSSEAIMTADKTAMTLAK</sequence>
<dbReference type="EMBL" id="WKKH01000033">
    <property type="protein sequence ID" value="MRX77861.1"/>
    <property type="molecule type" value="Genomic_DNA"/>
</dbReference>
<feature type="chain" id="PRO_5029727720" description="Putative auto-transporter adhesin head GIN domain-containing protein" evidence="1">
    <location>
        <begin position="25"/>
        <end position="203"/>
    </location>
</feature>
<keyword evidence="4" id="KW-1185">Reference proteome</keyword>
<dbReference type="Pfam" id="PF10988">
    <property type="entry name" value="DUF2807"/>
    <property type="match status" value="1"/>
</dbReference>
<keyword evidence="1" id="KW-0732">Signal</keyword>
<evidence type="ECO:0000313" key="4">
    <source>
        <dbReference type="Proteomes" id="UP000487757"/>
    </source>
</evidence>
<name>A0A7K0G2H2_9SPHI</name>
<accession>A0A7K0G2H2</accession>
<dbReference type="OrthoDB" id="761127at2"/>